<evidence type="ECO:0000313" key="1">
    <source>
        <dbReference type="EMBL" id="AUN97994.1"/>
    </source>
</evidence>
<dbReference type="Proteomes" id="UP000235584">
    <property type="component" value="Chromosome"/>
</dbReference>
<dbReference type="Pfam" id="PF00801">
    <property type="entry name" value="PKD"/>
    <property type="match status" value="1"/>
</dbReference>
<dbReference type="InterPro" id="IPR035986">
    <property type="entry name" value="PKD_dom_sf"/>
</dbReference>
<evidence type="ECO:0000313" key="2">
    <source>
        <dbReference type="Proteomes" id="UP000235584"/>
    </source>
</evidence>
<gene>
    <name evidence="1" type="ORF">C0V70_07705</name>
</gene>
<accession>A0A2K9NTB9</accession>
<protein>
    <submittedName>
        <fullName evidence="1">Uncharacterized protein</fullName>
    </submittedName>
</protein>
<dbReference type="EMBL" id="CP025704">
    <property type="protein sequence ID" value="AUN97994.1"/>
    <property type="molecule type" value="Genomic_DNA"/>
</dbReference>
<keyword evidence="2" id="KW-1185">Reference proteome</keyword>
<organism evidence="1 2">
    <name type="scientific">Bacteriovorax stolpii</name>
    <name type="common">Bdellovibrio stolpii</name>
    <dbReference type="NCBI Taxonomy" id="960"/>
    <lineage>
        <taxon>Bacteria</taxon>
        <taxon>Pseudomonadati</taxon>
        <taxon>Bdellovibrionota</taxon>
        <taxon>Bacteriovoracia</taxon>
        <taxon>Bacteriovoracales</taxon>
        <taxon>Bacteriovoracaceae</taxon>
        <taxon>Bacteriovorax</taxon>
    </lineage>
</organism>
<dbReference type="InterPro" id="IPR000601">
    <property type="entry name" value="PKD_dom"/>
</dbReference>
<sequence>MKIVEGVNVNINSIIKDDNTIKLNLNFYHSQAVKVRFKYKNKDIGIDRTVEVDMFIHAQEPYLTFNYGNRDIRGLVQFFDHDFDSSVIQRYEWDFGDNSPVVNTSTPTTLHRYSSPGNYEVSVKMYNSSSVMLYEKKSTAYVEDRIYFYTGGSDDLSIYNIYYNPTNYIGFKYVYIFEGDGTCYANDLEYLPTGNGVKPWMVFYNCSVGNLFP</sequence>
<dbReference type="AlphaFoldDB" id="A0A2K9NTB9"/>
<dbReference type="SUPFAM" id="SSF49299">
    <property type="entry name" value="PKD domain"/>
    <property type="match status" value="1"/>
</dbReference>
<dbReference type="InterPro" id="IPR013783">
    <property type="entry name" value="Ig-like_fold"/>
</dbReference>
<dbReference type="RefSeq" id="WP_102243285.1">
    <property type="nucleotide sequence ID" value="NZ_CP025704.1"/>
</dbReference>
<proteinExistence type="predicted"/>
<dbReference type="KEGG" id="bsto:C0V70_07705"/>
<name>A0A2K9NTB9_BACTC</name>
<dbReference type="CDD" id="cd00146">
    <property type="entry name" value="PKD"/>
    <property type="match status" value="1"/>
</dbReference>
<dbReference type="Gene3D" id="2.60.40.10">
    <property type="entry name" value="Immunoglobulins"/>
    <property type="match status" value="1"/>
</dbReference>
<dbReference type="PROSITE" id="PS50093">
    <property type="entry name" value="PKD"/>
    <property type="match status" value="1"/>
</dbReference>
<reference evidence="1 2" key="1">
    <citation type="submission" date="2018-01" db="EMBL/GenBank/DDBJ databases">
        <title>Complete genome sequence of Bacteriovorax stolpii DSM12778.</title>
        <authorList>
            <person name="Tang B."/>
            <person name="Chang J."/>
        </authorList>
    </citation>
    <scope>NUCLEOTIDE SEQUENCE [LARGE SCALE GENOMIC DNA]</scope>
    <source>
        <strain evidence="1 2">DSM 12778</strain>
    </source>
</reference>
<dbReference type="InterPro" id="IPR022409">
    <property type="entry name" value="PKD/Chitinase_dom"/>
</dbReference>
<dbReference type="SMART" id="SM00089">
    <property type="entry name" value="PKD"/>
    <property type="match status" value="1"/>
</dbReference>